<dbReference type="EMBL" id="MASI01000003">
    <property type="protein sequence ID" value="ODA67685.1"/>
    <property type="molecule type" value="Genomic_DNA"/>
</dbReference>
<dbReference type="Pfam" id="PF23140">
    <property type="entry name" value="Gp80"/>
    <property type="match status" value="1"/>
</dbReference>
<comment type="caution">
    <text evidence="1">The sequence shown here is derived from an EMBL/GenBank/DDBJ whole genome shotgun (WGS) entry which is preliminary data.</text>
</comment>
<dbReference type="InterPro" id="IPR056908">
    <property type="entry name" value="Gp80-like"/>
</dbReference>
<protein>
    <submittedName>
        <fullName evidence="1">Uncharacterized protein</fullName>
    </submittedName>
</protein>
<dbReference type="OrthoDB" id="6171543at2"/>
<dbReference type="STRING" id="1177755.A7A08_01720"/>
<name>A0A1E2S030_9HYPH</name>
<organism evidence="1 2">
    <name type="scientific">Methyloligella halotolerans</name>
    <dbReference type="NCBI Taxonomy" id="1177755"/>
    <lineage>
        <taxon>Bacteria</taxon>
        <taxon>Pseudomonadati</taxon>
        <taxon>Pseudomonadota</taxon>
        <taxon>Alphaproteobacteria</taxon>
        <taxon>Hyphomicrobiales</taxon>
        <taxon>Hyphomicrobiaceae</taxon>
        <taxon>Methyloligella</taxon>
    </lineage>
</organism>
<dbReference type="RefSeq" id="WP_069095004.1">
    <property type="nucleotide sequence ID" value="NZ_MASI01000003.1"/>
</dbReference>
<gene>
    <name evidence="1" type="ORF">A7A08_01720</name>
</gene>
<sequence length="132" mass="13747">MSKMSDYLEAKVLDHVLGVAAYTMPGQVYLGLFTSDPADDDSGDEVAAGNGYARQAIDFNAASGDDPTFSTNDGQLLFTAAGADWGTISHFGLFDASSAGNLLIHGAFDEPKLIEDGDSFDVGDETITVTAA</sequence>
<dbReference type="AlphaFoldDB" id="A0A1E2S030"/>
<keyword evidence="2" id="KW-1185">Reference proteome</keyword>
<proteinExistence type="predicted"/>
<evidence type="ECO:0000313" key="1">
    <source>
        <dbReference type="EMBL" id="ODA67685.1"/>
    </source>
</evidence>
<accession>A0A1E2S030</accession>
<reference evidence="1 2" key="1">
    <citation type="submission" date="2016-07" db="EMBL/GenBank/DDBJ databases">
        <title>Draft genome sequence of Methyloligella halotolerans C2T (VKM B-2706T=CCUG 61687T=DSM 25045T), a halotolerant polyhydroxybutyrate accumulating methylotroph.</title>
        <authorList>
            <person name="Vasilenko O.V."/>
            <person name="Doronina N.V."/>
            <person name="Poroshina M.N."/>
            <person name="Tarlachkov S.V."/>
            <person name="Trotsenko Y.A."/>
        </authorList>
    </citation>
    <scope>NUCLEOTIDE SEQUENCE [LARGE SCALE GENOMIC DNA]</scope>
    <source>
        <strain evidence="1 2">VKM B-2706</strain>
    </source>
</reference>
<dbReference type="Proteomes" id="UP000095087">
    <property type="component" value="Unassembled WGS sequence"/>
</dbReference>
<evidence type="ECO:0000313" key="2">
    <source>
        <dbReference type="Proteomes" id="UP000095087"/>
    </source>
</evidence>